<feature type="domain" description="HTH TFE/IIEalpha-type" evidence="5">
    <location>
        <begin position="7"/>
        <end position="100"/>
    </location>
</feature>
<dbReference type="PANTHER" id="PTHR13097">
    <property type="entry name" value="TRANSCRIPTION INITIATION FACTOR IIE, ALPHA SUBUNIT"/>
    <property type="match status" value="1"/>
</dbReference>
<keyword evidence="3" id="KW-0804">Transcription</keyword>
<protein>
    <recommendedName>
        <fullName evidence="5">HTH TFE/IIEalpha-type domain-containing protein</fullName>
    </recommendedName>
</protein>
<comment type="caution">
    <text evidence="6">The sequence shown here is derived from an EMBL/GenBank/DDBJ whole genome shotgun (WGS) entry which is preliminary data.</text>
</comment>
<evidence type="ECO:0000259" key="5">
    <source>
        <dbReference type="PROSITE" id="PS51344"/>
    </source>
</evidence>
<feature type="compositionally biased region" description="Acidic residues" evidence="4">
    <location>
        <begin position="399"/>
        <end position="409"/>
    </location>
</feature>
<dbReference type="SUPFAM" id="SSF57783">
    <property type="entry name" value="Zinc beta-ribbon"/>
    <property type="match status" value="1"/>
</dbReference>
<dbReference type="InterPro" id="IPR013083">
    <property type="entry name" value="Znf_RING/FYVE/PHD"/>
</dbReference>
<feature type="region of interest" description="Disordered" evidence="4">
    <location>
        <begin position="334"/>
        <end position="409"/>
    </location>
</feature>
<evidence type="ECO:0000313" key="7">
    <source>
        <dbReference type="Proteomes" id="UP000799444"/>
    </source>
</evidence>
<evidence type="ECO:0000256" key="4">
    <source>
        <dbReference type="SAM" id="MobiDB-lite"/>
    </source>
</evidence>
<keyword evidence="7" id="KW-1185">Reference proteome</keyword>
<dbReference type="Pfam" id="PF02002">
    <property type="entry name" value="TFIIE_alpha"/>
    <property type="match status" value="1"/>
</dbReference>
<reference evidence="6" key="1">
    <citation type="journal article" date="2020" name="Stud. Mycol.">
        <title>101 Dothideomycetes genomes: a test case for predicting lifestyles and emergence of pathogens.</title>
        <authorList>
            <person name="Haridas S."/>
            <person name="Albert R."/>
            <person name="Binder M."/>
            <person name="Bloem J."/>
            <person name="Labutti K."/>
            <person name="Salamov A."/>
            <person name="Andreopoulos B."/>
            <person name="Baker S."/>
            <person name="Barry K."/>
            <person name="Bills G."/>
            <person name="Bluhm B."/>
            <person name="Cannon C."/>
            <person name="Castanera R."/>
            <person name="Culley D."/>
            <person name="Daum C."/>
            <person name="Ezra D."/>
            <person name="Gonzalez J."/>
            <person name="Henrissat B."/>
            <person name="Kuo A."/>
            <person name="Liang C."/>
            <person name="Lipzen A."/>
            <person name="Lutzoni F."/>
            <person name="Magnuson J."/>
            <person name="Mondo S."/>
            <person name="Nolan M."/>
            <person name="Ohm R."/>
            <person name="Pangilinan J."/>
            <person name="Park H.-J."/>
            <person name="Ramirez L."/>
            <person name="Alfaro M."/>
            <person name="Sun H."/>
            <person name="Tritt A."/>
            <person name="Yoshinaga Y."/>
            <person name="Zwiers L.-H."/>
            <person name="Turgeon B."/>
            <person name="Goodwin S."/>
            <person name="Spatafora J."/>
            <person name="Crous P."/>
            <person name="Grigoriev I."/>
        </authorList>
    </citation>
    <scope>NUCLEOTIDE SEQUENCE</scope>
    <source>
        <strain evidence="6">CBS 125425</strain>
    </source>
</reference>
<comment type="similarity">
    <text evidence="1">Belongs to the TFIIE alpha subunit family.</text>
</comment>
<dbReference type="AlphaFoldDB" id="A0A9P4UYJ9"/>
<dbReference type="GO" id="GO:0005673">
    <property type="term" value="C:transcription factor TFIIE complex"/>
    <property type="evidence" value="ECO:0007669"/>
    <property type="project" value="TreeGrafter"/>
</dbReference>
<dbReference type="InterPro" id="IPR017919">
    <property type="entry name" value="TFIIE/TFIIEa_HTH"/>
</dbReference>
<evidence type="ECO:0000313" key="6">
    <source>
        <dbReference type="EMBL" id="KAF2729958.1"/>
    </source>
</evidence>
<keyword evidence="2" id="KW-0805">Transcription regulation</keyword>
<name>A0A9P4UYJ9_9PLEO</name>
<feature type="compositionally biased region" description="Acidic residues" evidence="4">
    <location>
        <begin position="342"/>
        <end position="358"/>
    </location>
</feature>
<dbReference type="InterPro" id="IPR039997">
    <property type="entry name" value="TFE"/>
</dbReference>
<dbReference type="Gene3D" id="3.30.40.10">
    <property type="entry name" value="Zinc/RING finger domain, C3HC4 (zinc finger)"/>
    <property type="match status" value="1"/>
</dbReference>
<organism evidence="6 7">
    <name type="scientific">Polyplosphaeria fusca</name>
    <dbReference type="NCBI Taxonomy" id="682080"/>
    <lineage>
        <taxon>Eukaryota</taxon>
        <taxon>Fungi</taxon>
        <taxon>Dikarya</taxon>
        <taxon>Ascomycota</taxon>
        <taxon>Pezizomycotina</taxon>
        <taxon>Dothideomycetes</taxon>
        <taxon>Pleosporomycetidae</taxon>
        <taxon>Pleosporales</taxon>
        <taxon>Tetraplosphaeriaceae</taxon>
        <taxon>Polyplosphaeria</taxon>
    </lineage>
</organism>
<dbReference type="PROSITE" id="PS51344">
    <property type="entry name" value="HTH_TFE_IIE"/>
    <property type="match status" value="1"/>
</dbReference>
<proteinExistence type="inferred from homology"/>
<gene>
    <name evidence="6" type="ORF">EJ04DRAFT_57365</name>
</gene>
<evidence type="ECO:0000256" key="3">
    <source>
        <dbReference type="ARBA" id="ARBA00023163"/>
    </source>
</evidence>
<evidence type="ECO:0000256" key="2">
    <source>
        <dbReference type="ARBA" id="ARBA00023015"/>
    </source>
</evidence>
<accession>A0A9P4UYJ9</accession>
<dbReference type="OrthoDB" id="361102at2759"/>
<dbReference type="InterPro" id="IPR002853">
    <property type="entry name" value="TFIIE_asu"/>
</dbReference>
<dbReference type="SMART" id="SM00531">
    <property type="entry name" value="TFIIE"/>
    <property type="match status" value="1"/>
</dbReference>
<dbReference type="EMBL" id="ML996230">
    <property type="protein sequence ID" value="KAF2729958.1"/>
    <property type="molecule type" value="Genomic_DNA"/>
</dbReference>
<dbReference type="PANTHER" id="PTHR13097:SF7">
    <property type="entry name" value="GENERAL TRANSCRIPTION FACTOR IIE SUBUNIT 1"/>
    <property type="match status" value="1"/>
</dbReference>
<sequence>MDPLQLAKTFVKTVVRIFYSVEQIVVVDALVFHGALVLSDLVLVLDAGKNSKHAQKITAKLREGGLISVHTRQELRDGALKSSGRDYYYIDYRHAIDATKYRLHMLDEKVKREAKPSAEKKEFACPRCKSQWTAMEVLDNMDPLGRESGFLCRTCNAPLKSIEDNTREPEADDTPAKFNKFFAPLLKLMQQIDDVTVPATDAEETINAAVELPRDKDLNPAARHELVEPTTSRPAAVKGNTIIKKDIQVDIASHSEAAEAARRLEQERLQKIAQQNSLPDWHTKSTVTNTGYAAGVLNTSALNGVDTPLAKAEPADEKKNNETNLDDVFAALEEEQRRKDEAEADEDEEEDDDDDFEDVVGGGLEPVNPDSKRVKLESSAAPSPAGATPASNVAGGAGDESDEDEFEDV</sequence>
<dbReference type="GO" id="GO:0006367">
    <property type="term" value="P:transcription initiation at RNA polymerase II promoter"/>
    <property type="evidence" value="ECO:0007669"/>
    <property type="project" value="InterPro"/>
</dbReference>
<feature type="compositionally biased region" description="Low complexity" evidence="4">
    <location>
        <begin position="378"/>
        <end position="391"/>
    </location>
</feature>
<dbReference type="InterPro" id="IPR024550">
    <property type="entry name" value="TFIIEa/SarR/Rpc3_HTH_dom"/>
</dbReference>
<evidence type="ECO:0000256" key="1">
    <source>
        <dbReference type="ARBA" id="ARBA00008947"/>
    </source>
</evidence>
<dbReference type="Proteomes" id="UP000799444">
    <property type="component" value="Unassembled WGS sequence"/>
</dbReference>